<evidence type="ECO:0000313" key="1">
    <source>
        <dbReference type="EMBL" id="CAA2980155.1"/>
    </source>
</evidence>
<dbReference type="EMBL" id="CACTIH010003642">
    <property type="protein sequence ID" value="CAA2980155.1"/>
    <property type="molecule type" value="Genomic_DNA"/>
</dbReference>
<dbReference type="Proteomes" id="UP000594638">
    <property type="component" value="Unassembled WGS sequence"/>
</dbReference>
<dbReference type="Gramene" id="OE9A003722T1">
    <property type="protein sequence ID" value="OE9A003722C1"/>
    <property type="gene ID" value="OE9A003722"/>
</dbReference>
<proteinExistence type="predicted"/>
<evidence type="ECO:0000313" key="2">
    <source>
        <dbReference type="Proteomes" id="UP000594638"/>
    </source>
</evidence>
<gene>
    <name evidence="1" type="ORF">OLEA9_A003722</name>
</gene>
<organism evidence="1 2">
    <name type="scientific">Olea europaea subsp. europaea</name>
    <dbReference type="NCBI Taxonomy" id="158383"/>
    <lineage>
        <taxon>Eukaryota</taxon>
        <taxon>Viridiplantae</taxon>
        <taxon>Streptophyta</taxon>
        <taxon>Embryophyta</taxon>
        <taxon>Tracheophyta</taxon>
        <taxon>Spermatophyta</taxon>
        <taxon>Magnoliopsida</taxon>
        <taxon>eudicotyledons</taxon>
        <taxon>Gunneridae</taxon>
        <taxon>Pentapetalae</taxon>
        <taxon>asterids</taxon>
        <taxon>lamiids</taxon>
        <taxon>Lamiales</taxon>
        <taxon>Oleaceae</taxon>
        <taxon>Oleeae</taxon>
        <taxon>Olea</taxon>
    </lineage>
</organism>
<dbReference type="AlphaFoldDB" id="A0A8S0RKV8"/>
<sequence>MITHPSDFSVVKSQIICKGAGGADDHTSGNFIAVIVLHLPGYWLESAIHVVNFFHRRELLCLEVESKESARPRSFTVRVSPNSGTTKLTAYYASSPWSLYSRS</sequence>
<accession>A0A8S0RKV8</accession>
<reference evidence="1 2" key="1">
    <citation type="submission" date="2019-12" db="EMBL/GenBank/DDBJ databases">
        <authorList>
            <person name="Alioto T."/>
            <person name="Alioto T."/>
            <person name="Gomez Garrido J."/>
        </authorList>
    </citation>
    <scope>NUCLEOTIDE SEQUENCE [LARGE SCALE GENOMIC DNA]</scope>
</reference>
<keyword evidence="2" id="KW-1185">Reference proteome</keyword>
<name>A0A8S0RKV8_OLEEU</name>
<protein>
    <submittedName>
        <fullName evidence="1">Uncharacterized protein</fullName>
    </submittedName>
</protein>
<comment type="caution">
    <text evidence="1">The sequence shown here is derived from an EMBL/GenBank/DDBJ whole genome shotgun (WGS) entry which is preliminary data.</text>
</comment>